<dbReference type="Pfam" id="PF13469">
    <property type="entry name" value="Sulfotransfer_3"/>
    <property type="match status" value="1"/>
</dbReference>
<comment type="caution">
    <text evidence="2">The sequence shown here is derived from an EMBL/GenBank/DDBJ whole genome shotgun (WGS) entry which is preliminary data.</text>
</comment>
<evidence type="ECO:0000313" key="3">
    <source>
        <dbReference type="Proteomes" id="UP000176583"/>
    </source>
</evidence>
<evidence type="ECO:0008006" key="4">
    <source>
        <dbReference type="Google" id="ProtNLM"/>
    </source>
</evidence>
<dbReference type="EMBL" id="MEUW01000005">
    <property type="protein sequence ID" value="OGC44895.1"/>
    <property type="molecule type" value="Genomic_DNA"/>
</dbReference>
<dbReference type="AlphaFoldDB" id="A0A1F4UIV3"/>
<reference evidence="2 3" key="1">
    <citation type="journal article" date="2016" name="Nat. Commun.">
        <title>Thousands of microbial genomes shed light on interconnected biogeochemical processes in an aquifer system.</title>
        <authorList>
            <person name="Anantharaman K."/>
            <person name="Brown C.T."/>
            <person name="Hug L.A."/>
            <person name="Sharon I."/>
            <person name="Castelle C.J."/>
            <person name="Probst A.J."/>
            <person name="Thomas B.C."/>
            <person name="Singh A."/>
            <person name="Wilkins M.J."/>
            <person name="Karaoz U."/>
            <person name="Brodie E.L."/>
            <person name="Williams K.H."/>
            <person name="Hubbard S.S."/>
            <person name="Banfield J.F."/>
        </authorList>
    </citation>
    <scope>NUCLEOTIDE SEQUENCE [LARGE SCALE GENOMIC DNA]</scope>
</reference>
<dbReference type="PANTHER" id="PTHR10605">
    <property type="entry name" value="HEPARAN SULFATE SULFOTRANSFERASE"/>
    <property type="match status" value="1"/>
</dbReference>
<gene>
    <name evidence="2" type="ORF">A2V54_00175</name>
</gene>
<evidence type="ECO:0000256" key="1">
    <source>
        <dbReference type="ARBA" id="ARBA00022679"/>
    </source>
</evidence>
<dbReference type="InterPro" id="IPR027417">
    <property type="entry name" value="P-loop_NTPase"/>
</dbReference>
<proteinExistence type="predicted"/>
<protein>
    <recommendedName>
        <fullName evidence="4">Sulfotransferase domain-containing protein</fullName>
    </recommendedName>
</protein>
<organism evidence="2 3">
    <name type="scientific">candidate division WWE3 bacterium RBG_19FT_COMBO_53_11</name>
    <dbReference type="NCBI Taxonomy" id="1802613"/>
    <lineage>
        <taxon>Bacteria</taxon>
        <taxon>Katanobacteria</taxon>
    </lineage>
</organism>
<dbReference type="InterPro" id="IPR037359">
    <property type="entry name" value="NST/OST"/>
</dbReference>
<name>A0A1F4UIV3_UNCKA</name>
<dbReference type="Proteomes" id="UP000176583">
    <property type="component" value="Unassembled WGS sequence"/>
</dbReference>
<dbReference type="PANTHER" id="PTHR10605:SF56">
    <property type="entry name" value="BIFUNCTIONAL HEPARAN SULFATE N-DEACETYLASE_N-SULFOTRANSFERASE"/>
    <property type="match status" value="1"/>
</dbReference>
<accession>A0A1F4UIV3</accession>
<evidence type="ECO:0000313" key="2">
    <source>
        <dbReference type="EMBL" id="OGC44895.1"/>
    </source>
</evidence>
<dbReference type="GO" id="GO:0008146">
    <property type="term" value="F:sulfotransferase activity"/>
    <property type="evidence" value="ECO:0007669"/>
    <property type="project" value="InterPro"/>
</dbReference>
<dbReference type="SUPFAM" id="SSF52540">
    <property type="entry name" value="P-loop containing nucleoside triphosphate hydrolases"/>
    <property type="match status" value="1"/>
</dbReference>
<dbReference type="Gene3D" id="3.40.50.300">
    <property type="entry name" value="P-loop containing nucleotide triphosphate hydrolases"/>
    <property type="match status" value="1"/>
</dbReference>
<dbReference type="STRING" id="1802613.A2V54_00175"/>
<keyword evidence="1" id="KW-0808">Transferase</keyword>
<sequence>MVTVVNPDLIKKIRIEELPPRKPNLFIVGAAKSGTTALHIFLDQHPDVFMSKPKELRFFCKDIHQEFDDFYRTNKRFFKKYNFYPCRTEKEYLSFFKDWKNEKIAGESSPQYLYSKVAAQEIQKFNPDAKIIIMLRNPVNWIFSNYLQALRSGDETVRNFEKALSLEEERTKGKQLDKFSLLAQPSSLFYFEWARFAEQVKRYLDVFNRRQIKIIIYEEFKKDNAKVYREILEFLGVDQNFVPEFKPVYVTKKVAFPRLLILWRSLLFTKMSYFPLSALNRFIGGKFFGKERKIPSMDLSLKMELMKKFKPEVERLGKLVGRDLISLWKYDTNE</sequence>